<name>W1YDP9_9ZZZZ</name>
<dbReference type="AlphaFoldDB" id="W1YDP9"/>
<feature type="transmembrane region" description="Helical" evidence="1">
    <location>
        <begin position="12"/>
        <end position="31"/>
    </location>
</feature>
<keyword evidence="1" id="KW-0472">Membrane</keyword>
<evidence type="ECO:0000256" key="1">
    <source>
        <dbReference type="SAM" id="Phobius"/>
    </source>
</evidence>
<keyword evidence="1" id="KW-0812">Transmembrane</keyword>
<feature type="non-terminal residue" evidence="2">
    <location>
        <position position="35"/>
    </location>
</feature>
<protein>
    <submittedName>
        <fullName evidence="2">Uncharacterized protein</fullName>
    </submittedName>
</protein>
<accession>W1YDP9</accession>
<evidence type="ECO:0000313" key="2">
    <source>
        <dbReference type="EMBL" id="ETJ40501.1"/>
    </source>
</evidence>
<proteinExistence type="predicted"/>
<dbReference type="EMBL" id="AZMM01005602">
    <property type="protein sequence ID" value="ETJ40501.1"/>
    <property type="molecule type" value="Genomic_DNA"/>
</dbReference>
<sequence length="35" mass="3792">MISLTTNVCIVWKRLILMIAFLGAIIFGTSVSHAA</sequence>
<comment type="caution">
    <text evidence="2">The sequence shown here is derived from an EMBL/GenBank/DDBJ whole genome shotgun (WGS) entry which is preliminary data.</text>
</comment>
<reference evidence="2" key="1">
    <citation type="submission" date="2013-12" db="EMBL/GenBank/DDBJ databases">
        <title>A Varibaculum cambriense genome reconstructed from a premature infant gut community with otherwise low bacterial novelty that shifts toward anaerobic metabolism during the third week of life.</title>
        <authorList>
            <person name="Brown C.T."/>
            <person name="Sharon I."/>
            <person name="Thomas B.C."/>
            <person name="Castelle C.J."/>
            <person name="Morowitz M.J."/>
            <person name="Banfield J.F."/>
        </authorList>
    </citation>
    <scope>NUCLEOTIDE SEQUENCE</scope>
</reference>
<organism evidence="2">
    <name type="scientific">human gut metagenome</name>
    <dbReference type="NCBI Taxonomy" id="408170"/>
    <lineage>
        <taxon>unclassified sequences</taxon>
        <taxon>metagenomes</taxon>
        <taxon>organismal metagenomes</taxon>
    </lineage>
</organism>
<keyword evidence="1" id="KW-1133">Transmembrane helix</keyword>
<gene>
    <name evidence="2" type="ORF">Q604_UNBC05602G0002</name>
</gene>